<feature type="transmembrane region" description="Helical" evidence="8">
    <location>
        <begin position="256"/>
        <end position="272"/>
    </location>
</feature>
<dbReference type="GO" id="GO:0005886">
    <property type="term" value="C:plasma membrane"/>
    <property type="evidence" value="ECO:0007669"/>
    <property type="project" value="UniProtKB-SubCell"/>
</dbReference>
<dbReference type="InterPro" id="IPR013604">
    <property type="entry name" value="7TM_chemorcpt"/>
</dbReference>
<dbReference type="GO" id="GO:0043025">
    <property type="term" value="C:neuronal cell body"/>
    <property type="evidence" value="ECO:0007669"/>
    <property type="project" value="TreeGrafter"/>
</dbReference>
<evidence type="ECO:0000313" key="11">
    <source>
        <dbReference type="Proteomes" id="UP001151699"/>
    </source>
</evidence>
<keyword evidence="5 8" id="KW-0472">Membrane</keyword>
<dbReference type="EMBL" id="WJQU01006167">
    <property type="protein sequence ID" value="KAJ6600753.1"/>
    <property type="molecule type" value="Genomic_DNA"/>
</dbReference>
<feature type="transmembrane region" description="Helical" evidence="8">
    <location>
        <begin position="69"/>
        <end position="88"/>
    </location>
</feature>
<dbReference type="GO" id="GO:0007165">
    <property type="term" value="P:signal transduction"/>
    <property type="evidence" value="ECO:0007669"/>
    <property type="project" value="UniProtKB-KW"/>
</dbReference>
<feature type="transmembrane region" description="Helical" evidence="8">
    <location>
        <begin position="218"/>
        <end position="244"/>
    </location>
</feature>
<evidence type="ECO:0000313" key="9">
    <source>
        <dbReference type="EMBL" id="KAJ6600753.1"/>
    </source>
</evidence>
<dbReference type="PANTHER" id="PTHR21143:SF131">
    <property type="entry name" value="GUSTATORY AND ODORANT RECEPTOR 63A-RELATED"/>
    <property type="match status" value="1"/>
</dbReference>
<dbReference type="GO" id="GO:0033041">
    <property type="term" value="F:sweet taste receptor activity"/>
    <property type="evidence" value="ECO:0007669"/>
    <property type="project" value="TreeGrafter"/>
</dbReference>
<keyword evidence="3 8" id="KW-0812">Transmembrane</keyword>
<keyword evidence="11" id="KW-1185">Reference proteome</keyword>
<dbReference type="Proteomes" id="UP001151699">
    <property type="component" value="Unassembled WGS sequence"/>
</dbReference>
<gene>
    <name evidence="10" type="primary">GPRgr24_1</name>
    <name evidence="9" type="synonym">GPRgr24_0</name>
    <name evidence="9" type="ORF">Bhyg_15755</name>
    <name evidence="10" type="ORF">Bhyg_16242</name>
</gene>
<keyword evidence="4 8" id="KW-1133">Transmembrane helix</keyword>
<evidence type="ECO:0000256" key="6">
    <source>
        <dbReference type="ARBA" id="ARBA00023170"/>
    </source>
</evidence>
<comment type="caution">
    <text evidence="8">Lacks conserved residue(s) required for the propagation of feature annotation.</text>
</comment>
<dbReference type="GO" id="GO:0030424">
    <property type="term" value="C:axon"/>
    <property type="evidence" value="ECO:0007669"/>
    <property type="project" value="TreeGrafter"/>
</dbReference>
<evidence type="ECO:0000256" key="1">
    <source>
        <dbReference type="ARBA" id="ARBA00004651"/>
    </source>
</evidence>
<dbReference type="GO" id="GO:0030425">
    <property type="term" value="C:dendrite"/>
    <property type="evidence" value="ECO:0007669"/>
    <property type="project" value="TreeGrafter"/>
</dbReference>
<dbReference type="AlphaFoldDB" id="A0A9Q0MIV4"/>
<evidence type="ECO:0000256" key="3">
    <source>
        <dbReference type="ARBA" id="ARBA00022692"/>
    </source>
</evidence>
<reference evidence="10" key="1">
    <citation type="submission" date="2022-07" db="EMBL/GenBank/DDBJ databases">
        <authorList>
            <person name="Trinca V."/>
            <person name="Uliana J.V.C."/>
            <person name="Torres T.T."/>
            <person name="Ward R.J."/>
            <person name="Monesi N."/>
        </authorList>
    </citation>
    <scope>NUCLEOTIDE SEQUENCE</scope>
    <source>
        <strain evidence="10">HSMRA1968</strain>
        <tissue evidence="10">Whole embryos</tissue>
    </source>
</reference>
<evidence type="ECO:0000313" key="10">
    <source>
        <dbReference type="EMBL" id="KAJ6627771.1"/>
    </source>
</evidence>
<name>A0A9Q0MIV4_9DIPT</name>
<organism evidence="10 11">
    <name type="scientific">Pseudolycoriella hygida</name>
    <dbReference type="NCBI Taxonomy" id="35572"/>
    <lineage>
        <taxon>Eukaryota</taxon>
        <taxon>Metazoa</taxon>
        <taxon>Ecdysozoa</taxon>
        <taxon>Arthropoda</taxon>
        <taxon>Hexapoda</taxon>
        <taxon>Insecta</taxon>
        <taxon>Pterygota</taxon>
        <taxon>Neoptera</taxon>
        <taxon>Endopterygota</taxon>
        <taxon>Diptera</taxon>
        <taxon>Nematocera</taxon>
        <taxon>Sciaroidea</taxon>
        <taxon>Sciaridae</taxon>
        <taxon>Pseudolycoriella</taxon>
    </lineage>
</organism>
<keyword evidence="2 8" id="KW-1003">Cell membrane</keyword>
<comment type="similarity">
    <text evidence="8">Belongs to the insect chemoreceptor superfamily. Gustatory receptor (GR) family.</text>
</comment>
<evidence type="ECO:0000256" key="8">
    <source>
        <dbReference type="RuleBase" id="RU363108"/>
    </source>
</evidence>
<sequence>MRPVYLFLRVMGVFPYTRNKPGSASFPLIAPAMGYSVLVFILLLTYVIFIAISRIKVVQSLEGRFEESVIAYLFLVNIFPVLIIPMMWTETGRFTKVLNGWTDFEIVYYKVSGKILPLNLRYKGLLVAICLPILSSLSVIVTHVTMVDFKVSQVIPYCILDNLTYMMGGYWYLTCQTISNSAHILAEDFQTALQHIGPAAMIADYRALRLSKLTRDTGTATCVTFTFINLYLFFQITLSIYGLMSQISEGFGIKDIGLFVTAMCNVSLLFVICDEAHSASHAVRTNFQKKLLMVELSWMNTDAQIEINMFLRATEMNPSSINCGGFFDVNRNLFKSLLTTMVTYLVVLLQFQISIPDDTSNFQNMLNASITANFSALPN</sequence>
<comment type="function">
    <text evidence="8">Gustatory receptor which mediates acceptance or avoidance behavior, depending on its substrates.</text>
</comment>
<evidence type="ECO:0000256" key="7">
    <source>
        <dbReference type="ARBA" id="ARBA00023224"/>
    </source>
</evidence>
<dbReference type="EMBL" id="WJQU01003080">
    <property type="protein sequence ID" value="KAJ6627771.1"/>
    <property type="molecule type" value="Genomic_DNA"/>
</dbReference>
<accession>A0A9Q0MIV4</accession>
<feature type="transmembrane region" description="Helical" evidence="8">
    <location>
        <begin position="28"/>
        <end position="49"/>
    </location>
</feature>
<feature type="transmembrane region" description="Helical" evidence="8">
    <location>
        <begin position="125"/>
        <end position="147"/>
    </location>
</feature>
<dbReference type="OrthoDB" id="6625921at2759"/>
<comment type="subcellular location">
    <subcellularLocation>
        <location evidence="1 8">Cell membrane</location>
        <topology evidence="1 8">Multi-pass membrane protein</topology>
    </subcellularLocation>
</comment>
<evidence type="ECO:0000256" key="2">
    <source>
        <dbReference type="ARBA" id="ARBA00022475"/>
    </source>
</evidence>
<dbReference type="PANTHER" id="PTHR21143">
    <property type="entry name" value="INVERTEBRATE GUSTATORY RECEPTOR"/>
    <property type="match status" value="1"/>
</dbReference>
<dbReference type="Pfam" id="PF08395">
    <property type="entry name" value="7tm_7"/>
    <property type="match status" value="1"/>
</dbReference>
<evidence type="ECO:0000256" key="4">
    <source>
        <dbReference type="ARBA" id="ARBA00022989"/>
    </source>
</evidence>
<proteinExistence type="inferred from homology"/>
<keyword evidence="6 8" id="KW-0675">Receptor</keyword>
<protein>
    <recommendedName>
        <fullName evidence="8">Gustatory receptor</fullName>
    </recommendedName>
</protein>
<evidence type="ECO:0000256" key="5">
    <source>
        <dbReference type="ARBA" id="ARBA00023136"/>
    </source>
</evidence>
<comment type="caution">
    <text evidence="10">The sequence shown here is derived from an EMBL/GenBank/DDBJ whole genome shotgun (WGS) entry which is preliminary data.</text>
</comment>
<keyword evidence="7 8" id="KW-0807">Transducer</keyword>